<dbReference type="GO" id="GO:0016020">
    <property type="term" value="C:membrane"/>
    <property type="evidence" value="ECO:0007669"/>
    <property type="project" value="UniProtKB-SubCell"/>
</dbReference>
<evidence type="ECO:0000313" key="8">
    <source>
        <dbReference type="Proteomes" id="UP000199516"/>
    </source>
</evidence>
<organism evidence="7 8">
    <name type="scientific">Alteribacillus iranensis</name>
    <dbReference type="NCBI Taxonomy" id="930128"/>
    <lineage>
        <taxon>Bacteria</taxon>
        <taxon>Bacillati</taxon>
        <taxon>Bacillota</taxon>
        <taxon>Bacilli</taxon>
        <taxon>Bacillales</taxon>
        <taxon>Bacillaceae</taxon>
        <taxon>Alteribacillus</taxon>
    </lineage>
</organism>
<evidence type="ECO:0000256" key="1">
    <source>
        <dbReference type="ARBA" id="ARBA00004141"/>
    </source>
</evidence>
<feature type="transmembrane region" description="Helical" evidence="6">
    <location>
        <begin position="297"/>
        <end position="326"/>
    </location>
</feature>
<proteinExistence type="predicted"/>
<keyword evidence="5 6" id="KW-0472">Membrane</keyword>
<evidence type="ECO:0000313" key="7">
    <source>
        <dbReference type="EMBL" id="SFE95013.1"/>
    </source>
</evidence>
<dbReference type="CDD" id="cd10336">
    <property type="entry name" value="SLC6sbd_Tyt1-Like"/>
    <property type="match status" value="1"/>
</dbReference>
<dbReference type="InterPro" id="IPR037272">
    <property type="entry name" value="SNS_sf"/>
</dbReference>
<feature type="transmembrane region" description="Helical" evidence="6">
    <location>
        <begin position="85"/>
        <end position="115"/>
    </location>
</feature>
<dbReference type="Proteomes" id="UP000199516">
    <property type="component" value="Unassembled WGS sequence"/>
</dbReference>
<feature type="transmembrane region" description="Helical" evidence="6">
    <location>
        <begin position="12"/>
        <end position="30"/>
    </location>
</feature>
<dbReference type="EMBL" id="FONT01000006">
    <property type="protein sequence ID" value="SFE95013.1"/>
    <property type="molecule type" value="Genomic_DNA"/>
</dbReference>
<comment type="subcellular location">
    <subcellularLocation>
        <location evidence="1">Membrane</location>
        <topology evidence="1">Multi-pass membrane protein</topology>
    </subcellularLocation>
</comment>
<evidence type="ECO:0000256" key="3">
    <source>
        <dbReference type="ARBA" id="ARBA00022692"/>
    </source>
</evidence>
<feature type="transmembrane region" description="Helical" evidence="6">
    <location>
        <begin position="419"/>
        <end position="441"/>
    </location>
</feature>
<evidence type="ECO:0000256" key="4">
    <source>
        <dbReference type="ARBA" id="ARBA00022989"/>
    </source>
</evidence>
<feature type="transmembrane region" description="Helical" evidence="6">
    <location>
        <begin position="175"/>
        <end position="195"/>
    </location>
</feature>
<feature type="transmembrane region" description="Helical" evidence="6">
    <location>
        <begin position="252"/>
        <end position="277"/>
    </location>
</feature>
<reference evidence="7 8" key="1">
    <citation type="submission" date="2016-10" db="EMBL/GenBank/DDBJ databases">
        <authorList>
            <person name="de Groot N.N."/>
        </authorList>
    </citation>
    <scope>NUCLEOTIDE SEQUENCE [LARGE SCALE GENOMIC DNA]</scope>
    <source>
        <strain evidence="7 8">DSM 23995</strain>
    </source>
</reference>
<sequence length="447" mass="48762">MKSGDQWKSKIGFIMAAAGSAIGLGAVWKLPYVTGTNGGGAFFFMFLVFTLILGTTLILAEFIIGRKTQKPPIPAYKSIAPHTPWYLVGVLGIVTSCLILSFYAVVGGWIFTYFIRSLTGRLTEPVSGSYETLFSSIISNPWEVGLAHVTFMLITILVVQGGIQKGIERVSSIMMPALFVIFIILVIRSLTLEGAAEGISFFLRPDFSAINRETILYALGQAFFSLSLGVSIMVTYSSYLDKRENLIRSATSIVGLSVLISLLSGLAIFPGVFAFNLEPNEGPSLIFTVLPAVFSEMALGSVFLSLFLLLLLFATLTSAFSLLEIVVSSIVYRFPNKRKIAAWGSGIVIYVLGIPSSLSFGLLADWLLFGKNFFDATDFLVSNILLPLGALLIAIFVPRKLSNPDMKEELLRGSSANEIFFKGWLFILRFIVPLAIIAAFLNVLGIW</sequence>
<feature type="transmembrane region" description="Helical" evidence="6">
    <location>
        <begin position="42"/>
        <end position="64"/>
    </location>
</feature>
<dbReference type="NCBIfam" id="NF037979">
    <property type="entry name" value="Na_transp"/>
    <property type="match status" value="1"/>
</dbReference>
<protein>
    <submittedName>
        <fullName evidence="7">Neurotransmitter:Na+ symporter, NSS family</fullName>
    </submittedName>
</protein>
<dbReference type="STRING" id="930128.SAMN05192532_106183"/>
<dbReference type="Pfam" id="PF00209">
    <property type="entry name" value="SNF"/>
    <property type="match status" value="2"/>
</dbReference>
<accession>A0A1I2EQL4</accession>
<dbReference type="PANTHER" id="PTHR42948">
    <property type="entry name" value="TRANSPORTER"/>
    <property type="match status" value="1"/>
</dbReference>
<keyword evidence="2" id="KW-0813">Transport</keyword>
<feature type="transmembrane region" description="Helical" evidence="6">
    <location>
        <begin position="347"/>
        <end position="368"/>
    </location>
</feature>
<dbReference type="PANTHER" id="PTHR42948:SF1">
    <property type="entry name" value="TRANSPORTER"/>
    <property type="match status" value="1"/>
</dbReference>
<dbReference type="PRINTS" id="PR00176">
    <property type="entry name" value="NANEUSMPORT"/>
</dbReference>
<dbReference type="OrthoDB" id="9762833at2"/>
<feature type="transmembrane region" description="Helical" evidence="6">
    <location>
        <begin position="144"/>
        <end position="163"/>
    </location>
</feature>
<dbReference type="RefSeq" id="WP_091662964.1">
    <property type="nucleotide sequence ID" value="NZ_FONT01000006.1"/>
</dbReference>
<feature type="transmembrane region" description="Helical" evidence="6">
    <location>
        <begin position="380"/>
        <end position="398"/>
    </location>
</feature>
<feature type="transmembrane region" description="Helical" evidence="6">
    <location>
        <begin position="215"/>
        <end position="240"/>
    </location>
</feature>
<dbReference type="InterPro" id="IPR047218">
    <property type="entry name" value="YocR/YhdH-like"/>
</dbReference>
<name>A0A1I2EQL4_9BACI</name>
<gene>
    <name evidence="7" type="ORF">SAMN05192532_106183</name>
</gene>
<dbReference type="AlphaFoldDB" id="A0A1I2EQL4"/>
<keyword evidence="4 6" id="KW-1133">Transmembrane helix</keyword>
<dbReference type="PROSITE" id="PS50267">
    <property type="entry name" value="NA_NEUROTRAN_SYMP_3"/>
    <property type="match status" value="1"/>
</dbReference>
<dbReference type="SUPFAM" id="SSF161070">
    <property type="entry name" value="SNF-like"/>
    <property type="match status" value="1"/>
</dbReference>
<evidence type="ECO:0000256" key="5">
    <source>
        <dbReference type="ARBA" id="ARBA00023136"/>
    </source>
</evidence>
<keyword evidence="8" id="KW-1185">Reference proteome</keyword>
<evidence type="ECO:0000256" key="2">
    <source>
        <dbReference type="ARBA" id="ARBA00022448"/>
    </source>
</evidence>
<keyword evidence="3 6" id="KW-0812">Transmembrane</keyword>
<evidence type="ECO:0000256" key="6">
    <source>
        <dbReference type="SAM" id="Phobius"/>
    </source>
</evidence>
<dbReference type="InterPro" id="IPR000175">
    <property type="entry name" value="Na/ntran_symport"/>
</dbReference>